<proteinExistence type="predicted"/>
<organism evidence="1 2">
    <name type="scientific">Temnothorax longispinosus</name>
    <dbReference type="NCBI Taxonomy" id="300112"/>
    <lineage>
        <taxon>Eukaryota</taxon>
        <taxon>Metazoa</taxon>
        <taxon>Ecdysozoa</taxon>
        <taxon>Arthropoda</taxon>
        <taxon>Hexapoda</taxon>
        <taxon>Insecta</taxon>
        <taxon>Pterygota</taxon>
        <taxon>Neoptera</taxon>
        <taxon>Endopterygota</taxon>
        <taxon>Hymenoptera</taxon>
        <taxon>Apocrita</taxon>
        <taxon>Aculeata</taxon>
        <taxon>Formicoidea</taxon>
        <taxon>Formicidae</taxon>
        <taxon>Myrmicinae</taxon>
        <taxon>Temnothorax</taxon>
    </lineage>
</organism>
<reference evidence="1 2" key="1">
    <citation type="journal article" date="2019" name="Philos. Trans. R. Soc. Lond., B, Biol. Sci.">
        <title>Ant behaviour and brain gene expression of defending hosts depend on the ecological success of the intruding social parasite.</title>
        <authorList>
            <person name="Kaur R."/>
            <person name="Stoldt M."/>
            <person name="Jongepier E."/>
            <person name="Feldmeyer B."/>
            <person name="Menzel F."/>
            <person name="Bornberg-Bauer E."/>
            <person name="Foitzik S."/>
        </authorList>
    </citation>
    <scope>NUCLEOTIDE SEQUENCE [LARGE SCALE GENOMIC DNA]</scope>
    <source>
        <tissue evidence="1">Whole body</tissue>
    </source>
</reference>
<evidence type="ECO:0000313" key="2">
    <source>
        <dbReference type="Proteomes" id="UP000310200"/>
    </source>
</evidence>
<gene>
    <name evidence="1" type="ORF">DBV15_04759</name>
</gene>
<name>A0A4S2L6I3_9HYME</name>
<dbReference type="AlphaFoldDB" id="A0A4S2L6I3"/>
<keyword evidence="2" id="KW-1185">Reference proteome</keyword>
<dbReference type="EMBL" id="QBLH01000376">
    <property type="protein sequence ID" value="TGZ56057.1"/>
    <property type="molecule type" value="Genomic_DNA"/>
</dbReference>
<protein>
    <submittedName>
        <fullName evidence="1">Uncharacterized protein</fullName>
    </submittedName>
</protein>
<accession>A0A4S2L6I3</accession>
<evidence type="ECO:0000313" key="1">
    <source>
        <dbReference type="EMBL" id="TGZ56057.1"/>
    </source>
</evidence>
<comment type="caution">
    <text evidence="1">The sequence shown here is derived from an EMBL/GenBank/DDBJ whole genome shotgun (WGS) entry which is preliminary data.</text>
</comment>
<sequence length="74" mass="8613">MTAYLKFNSDLQAIVKLEPGKIALLDSGTSLQRLTIVGGNEWNEIKTRIRRQHNGKCMGRREKAQRLFNELWRI</sequence>
<dbReference type="Proteomes" id="UP000310200">
    <property type="component" value="Unassembled WGS sequence"/>
</dbReference>